<keyword evidence="8" id="KW-1185">Reference proteome</keyword>
<dbReference type="SUPFAM" id="SSF64263">
    <property type="entry name" value="Prokaryotic ribosomal protein L17"/>
    <property type="match status" value="1"/>
</dbReference>
<evidence type="ECO:0000256" key="3">
    <source>
        <dbReference type="ARBA" id="ARBA00023274"/>
    </source>
</evidence>
<dbReference type="Pfam" id="PF01196">
    <property type="entry name" value="Ribosomal_L17"/>
    <property type="match status" value="1"/>
</dbReference>
<dbReference type="eggNOG" id="COG0203">
    <property type="taxonomic scope" value="Bacteria"/>
</dbReference>
<keyword evidence="3 5" id="KW-0687">Ribonucleoprotein</keyword>
<dbReference type="GO" id="GO:0003735">
    <property type="term" value="F:structural constituent of ribosome"/>
    <property type="evidence" value="ECO:0007669"/>
    <property type="project" value="InterPro"/>
</dbReference>
<dbReference type="RefSeq" id="WP_012122454.1">
    <property type="nucleotide sequence ID" value="NC_009767.1"/>
</dbReference>
<dbReference type="HOGENOM" id="CLU_074407_2_0_0"/>
<evidence type="ECO:0000313" key="8">
    <source>
        <dbReference type="Proteomes" id="UP000000263"/>
    </source>
</evidence>
<evidence type="ECO:0000256" key="5">
    <source>
        <dbReference type="RuleBase" id="RU000660"/>
    </source>
</evidence>
<dbReference type="GO" id="GO:0022625">
    <property type="term" value="C:cytosolic large ribosomal subunit"/>
    <property type="evidence" value="ECO:0007669"/>
    <property type="project" value="TreeGrafter"/>
</dbReference>
<keyword evidence="2 5" id="KW-0689">Ribosomal protein</keyword>
<accession>A7NR35</accession>
<proteinExistence type="inferred from homology"/>
<dbReference type="OrthoDB" id="9809073at2"/>
<comment type="similarity">
    <text evidence="1 5">Belongs to the bacterial ribosomal protein bL17 family.</text>
</comment>
<evidence type="ECO:0000256" key="1">
    <source>
        <dbReference type="ARBA" id="ARBA00008777"/>
    </source>
</evidence>
<evidence type="ECO:0000313" key="7">
    <source>
        <dbReference type="EMBL" id="ABU60031.1"/>
    </source>
</evidence>
<evidence type="ECO:0000256" key="4">
    <source>
        <dbReference type="ARBA" id="ARBA00035494"/>
    </source>
</evidence>
<dbReference type="PANTHER" id="PTHR14413:SF16">
    <property type="entry name" value="LARGE RIBOSOMAL SUBUNIT PROTEIN BL17M"/>
    <property type="match status" value="1"/>
</dbReference>
<protein>
    <recommendedName>
        <fullName evidence="4 6">50S ribosomal protein L17</fullName>
    </recommendedName>
</protein>
<dbReference type="EMBL" id="CP000804">
    <property type="protein sequence ID" value="ABU60031.1"/>
    <property type="molecule type" value="Genomic_DNA"/>
</dbReference>
<name>A7NR35_ROSCS</name>
<dbReference type="InterPro" id="IPR036373">
    <property type="entry name" value="Ribosomal_bL17_sf"/>
</dbReference>
<organism evidence="7 8">
    <name type="scientific">Roseiflexus castenholzii (strain DSM 13941 / HLO8)</name>
    <dbReference type="NCBI Taxonomy" id="383372"/>
    <lineage>
        <taxon>Bacteria</taxon>
        <taxon>Bacillati</taxon>
        <taxon>Chloroflexota</taxon>
        <taxon>Chloroflexia</taxon>
        <taxon>Chloroflexales</taxon>
        <taxon>Roseiflexineae</taxon>
        <taxon>Roseiflexaceae</taxon>
        <taxon>Roseiflexus</taxon>
    </lineage>
</organism>
<dbReference type="NCBIfam" id="TIGR00059">
    <property type="entry name" value="L17"/>
    <property type="match status" value="1"/>
</dbReference>
<dbReference type="GO" id="GO:0006412">
    <property type="term" value="P:translation"/>
    <property type="evidence" value="ECO:0007669"/>
    <property type="project" value="InterPro"/>
</dbReference>
<dbReference type="Gene3D" id="3.90.1030.10">
    <property type="entry name" value="Ribosomal protein L17"/>
    <property type="match status" value="1"/>
</dbReference>
<dbReference type="InterPro" id="IPR000456">
    <property type="entry name" value="Ribosomal_bL17"/>
</dbReference>
<reference evidence="7 8" key="1">
    <citation type="submission" date="2007-08" db="EMBL/GenBank/DDBJ databases">
        <title>Complete sequence of Roseiflexus castenholzii DSM 13941.</title>
        <authorList>
            <consortium name="US DOE Joint Genome Institute"/>
            <person name="Copeland A."/>
            <person name="Lucas S."/>
            <person name="Lapidus A."/>
            <person name="Barry K."/>
            <person name="Glavina del Rio T."/>
            <person name="Dalin E."/>
            <person name="Tice H."/>
            <person name="Pitluck S."/>
            <person name="Thompson L.S."/>
            <person name="Brettin T."/>
            <person name="Bruce D."/>
            <person name="Detter J.C."/>
            <person name="Han C."/>
            <person name="Tapia R."/>
            <person name="Schmutz J."/>
            <person name="Larimer F."/>
            <person name="Land M."/>
            <person name="Hauser L."/>
            <person name="Kyrpides N."/>
            <person name="Mikhailova N."/>
            <person name="Bryant D.A."/>
            <person name="Hanada S."/>
            <person name="Tsukatani Y."/>
            <person name="Richardson P."/>
        </authorList>
    </citation>
    <scope>NUCLEOTIDE SEQUENCE [LARGE SCALE GENOMIC DNA]</scope>
    <source>
        <strain evidence="8">DSM 13941 / HLO8</strain>
    </source>
</reference>
<dbReference type="STRING" id="383372.Rcas_3998"/>
<evidence type="ECO:0000256" key="2">
    <source>
        <dbReference type="ARBA" id="ARBA00022980"/>
    </source>
</evidence>
<dbReference type="KEGG" id="rca:Rcas_3998"/>
<dbReference type="Proteomes" id="UP000000263">
    <property type="component" value="Chromosome"/>
</dbReference>
<evidence type="ECO:0000256" key="6">
    <source>
        <dbReference type="RuleBase" id="RU000661"/>
    </source>
</evidence>
<dbReference type="AlphaFoldDB" id="A7NR35"/>
<sequence>MRHRKKGFLLGRDKEQREALIRGLMIALIEHRRITTTLAKAKAVQPEIEKLIALARQDTPHNRRMALSRLASKTAMRQLFSFAPTEYADRTSGFTRITKLGQRQGDGATMVQIELL</sequence>
<dbReference type="PANTHER" id="PTHR14413">
    <property type="entry name" value="RIBOSOMAL PROTEIN L17"/>
    <property type="match status" value="1"/>
</dbReference>
<gene>
    <name evidence="7" type="ordered locus">Rcas_3998</name>
</gene>